<dbReference type="Proteomes" id="UP000054248">
    <property type="component" value="Unassembled WGS sequence"/>
</dbReference>
<feature type="region of interest" description="Disordered" evidence="1">
    <location>
        <begin position="1"/>
        <end position="51"/>
    </location>
</feature>
<reference evidence="2 3" key="1">
    <citation type="submission" date="2014-04" db="EMBL/GenBank/DDBJ databases">
        <authorList>
            <consortium name="DOE Joint Genome Institute"/>
            <person name="Kuo A."/>
            <person name="Girlanda M."/>
            <person name="Perotto S."/>
            <person name="Kohler A."/>
            <person name="Nagy L.G."/>
            <person name="Floudas D."/>
            <person name="Copeland A."/>
            <person name="Barry K.W."/>
            <person name="Cichocki N."/>
            <person name="Veneault-Fourrey C."/>
            <person name="LaButti K."/>
            <person name="Lindquist E.A."/>
            <person name="Lipzen A."/>
            <person name="Lundell T."/>
            <person name="Morin E."/>
            <person name="Murat C."/>
            <person name="Sun H."/>
            <person name="Tunlid A."/>
            <person name="Henrissat B."/>
            <person name="Grigoriev I.V."/>
            <person name="Hibbett D.S."/>
            <person name="Martin F."/>
            <person name="Nordberg H.P."/>
            <person name="Cantor M.N."/>
            <person name="Hua S.X."/>
        </authorList>
    </citation>
    <scope>NUCLEOTIDE SEQUENCE [LARGE SCALE GENOMIC DNA]</scope>
    <source>
        <strain evidence="2 3">MUT 4182</strain>
    </source>
</reference>
<name>A0A0C3Q0C2_9AGAM</name>
<feature type="compositionally biased region" description="Low complexity" evidence="1">
    <location>
        <begin position="141"/>
        <end position="157"/>
    </location>
</feature>
<gene>
    <name evidence="2" type="ORF">M407DRAFT_245490</name>
</gene>
<evidence type="ECO:0000313" key="2">
    <source>
        <dbReference type="EMBL" id="KIO21405.1"/>
    </source>
</evidence>
<dbReference type="HOGENOM" id="CLU_1381096_0_0_1"/>
<proteinExistence type="predicted"/>
<sequence length="198" mass="21624">MPVQDDEGVFSMSSTSTTTPLSSSPTWFSNPPFAMAHDPTQPMDVPIPRSSSSKDILYHTRLSSMDASSPTFTYSSSTPPETPVSFNFSPNPNQKHFPQHPDPRDSYFHAQHSRQAYPSSSFLLARNDSLTSEMTEEPLTSPSTSYASSSKVPSSFPYNELAEIGDLKGKGKGKERAVPLPSPDAPTQVLRQDAPQPD</sequence>
<feature type="compositionally biased region" description="Polar residues" evidence="1">
    <location>
        <begin position="86"/>
        <end position="96"/>
    </location>
</feature>
<evidence type="ECO:0000313" key="3">
    <source>
        <dbReference type="Proteomes" id="UP000054248"/>
    </source>
</evidence>
<feature type="region of interest" description="Disordered" evidence="1">
    <location>
        <begin position="66"/>
        <end position="198"/>
    </location>
</feature>
<dbReference type="EMBL" id="KN823139">
    <property type="protein sequence ID" value="KIO21405.1"/>
    <property type="molecule type" value="Genomic_DNA"/>
</dbReference>
<protein>
    <submittedName>
        <fullName evidence="2">Uncharacterized protein</fullName>
    </submittedName>
</protein>
<feature type="non-terminal residue" evidence="2">
    <location>
        <position position="198"/>
    </location>
</feature>
<reference evidence="3" key="2">
    <citation type="submission" date="2015-01" db="EMBL/GenBank/DDBJ databases">
        <title>Evolutionary Origins and Diversification of the Mycorrhizal Mutualists.</title>
        <authorList>
            <consortium name="DOE Joint Genome Institute"/>
            <consortium name="Mycorrhizal Genomics Consortium"/>
            <person name="Kohler A."/>
            <person name="Kuo A."/>
            <person name="Nagy L.G."/>
            <person name="Floudas D."/>
            <person name="Copeland A."/>
            <person name="Barry K.W."/>
            <person name="Cichocki N."/>
            <person name="Veneault-Fourrey C."/>
            <person name="LaButti K."/>
            <person name="Lindquist E.A."/>
            <person name="Lipzen A."/>
            <person name="Lundell T."/>
            <person name="Morin E."/>
            <person name="Murat C."/>
            <person name="Riley R."/>
            <person name="Ohm R."/>
            <person name="Sun H."/>
            <person name="Tunlid A."/>
            <person name="Henrissat B."/>
            <person name="Grigoriev I.V."/>
            <person name="Hibbett D.S."/>
            <person name="Martin F."/>
        </authorList>
    </citation>
    <scope>NUCLEOTIDE SEQUENCE [LARGE SCALE GENOMIC DNA]</scope>
    <source>
        <strain evidence="3">MUT 4182</strain>
    </source>
</reference>
<evidence type="ECO:0000256" key="1">
    <source>
        <dbReference type="SAM" id="MobiDB-lite"/>
    </source>
</evidence>
<feature type="compositionally biased region" description="Basic and acidic residues" evidence="1">
    <location>
        <begin position="165"/>
        <end position="177"/>
    </location>
</feature>
<feature type="compositionally biased region" description="Low complexity" evidence="1">
    <location>
        <begin position="68"/>
        <end position="85"/>
    </location>
</feature>
<accession>A0A0C3Q0C2</accession>
<organism evidence="2 3">
    <name type="scientific">Tulasnella calospora MUT 4182</name>
    <dbReference type="NCBI Taxonomy" id="1051891"/>
    <lineage>
        <taxon>Eukaryota</taxon>
        <taxon>Fungi</taxon>
        <taxon>Dikarya</taxon>
        <taxon>Basidiomycota</taxon>
        <taxon>Agaricomycotina</taxon>
        <taxon>Agaricomycetes</taxon>
        <taxon>Cantharellales</taxon>
        <taxon>Tulasnellaceae</taxon>
        <taxon>Tulasnella</taxon>
    </lineage>
</organism>
<feature type="compositionally biased region" description="Low complexity" evidence="1">
    <location>
        <begin position="11"/>
        <end position="26"/>
    </location>
</feature>
<feature type="compositionally biased region" description="Polar residues" evidence="1">
    <location>
        <begin position="113"/>
        <end position="133"/>
    </location>
</feature>
<dbReference type="AlphaFoldDB" id="A0A0C3Q0C2"/>
<keyword evidence="3" id="KW-1185">Reference proteome</keyword>